<accession>A0ABU9A0F6</accession>
<evidence type="ECO:0000256" key="1">
    <source>
        <dbReference type="SAM" id="Phobius"/>
    </source>
</evidence>
<protein>
    <submittedName>
        <fullName evidence="2">Uncharacterized protein</fullName>
    </submittedName>
</protein>
<dbReference type="Proteomes" id="UP001386972">
    <property type="component" value="Unassembled WGS sequence"/>
</dbReference>
<name>A0ABU9A0F6_9PSED</name>
<feature type="transmembrane region" description="Helical" evidence="1">
    <location>
        <begin position="37"/>
        <end position="60"/>
    </location>
</feature>
<comment type="caution">
    <text evidence="2">The sequence shown here is derived from an EMBL/GenBank/DDBJ whole genome shotgun (WGS) entry which is preliminary data.</text>
</comment>
<proteinExistence type="predicted"/>
<gene>
    <name evidence="2" type="ORF">WLF18_13225</name>
</gene>
<keyword evidence="3" id="KW-1185">Reference proteome</keyword>
<sequence>MATLWLFNANTSSGHVPKIRSQLSGMDGKLLTLRNPWVADSVFMAKLYTAMIVATAVFVYPWTFDPDNSFEGAHVLLAMYMTTPFIFAPFLDYRILYIKKLSNFYPNRSTKMIYSQRFSKLFTFNWREVHGGLLRRVEFGGSGSSTCYALRCQLCEHSRNSASHRPVETQILHPVFH</sequence>
<evidence type="ECO:0000313" key="2">
    <source>
        <dbReference type="EMBL" id="MEK2610069.1"/>
    </source>
</evidence>
<evidence type="ECO:0000313" key="3">
    <source>
        <dbReference type="Proteomes" id="UP001386972"/>
    </source>
</evidence>
<keyword evidence="1" id="KW-0472">Membrane</keyword>
<dbReference type="EMBL" id="JBBNAW010000010">
    <property type="protein sequence ID" value="MEK2610069.1"/>
    <property type="molecule type" value="Genomic_DNA"/>
</dbReference>
<reference evidence="2 3" key="1">
    <citation type="submission" date="2024-03" db="EMBL/GenBank/DDBJ databases">
        <title>Screening, Identification and Application of a Plant Lactobacillus Strain.</title>
        <authorList>
            <person name="Li Y.L."/>
        </authorList>
    </citation>
    <scope>NUCLEOTIDE SEQUENCE [LARGE SCALE GENOMIC DNA]</scope>
    <source>
        <strain evidence="2 3">JDB</strain>
    </source>
</reference>
<keyword evidence="1" id="KW-1133">Transmembrane helix</keyword>
<feature type="transmembrane region" description="Helical" evidence="1">
    <location>
        <begin position="72"/>
        <end position="91"/>
    </location>
</feature>
<organism evidence="2 3">
    <name type="scientific">Pseudomonas shirazensis</name>
    <dbReference type="NCBI Taxonomy" id="2745494"/>
    <lineage>
        <taxon>Bacteria</taxon>
        <taxon>Pseudomonadati</taxon>
        <taxon>Pseudomonadota</taxon>
        <taxon>Gammaproteobacteria</taxon>
        <taxon>Pseudomonadales</taxon>
        <taxon>Pseudomonadaceae</taxon>
        <taxon>Pseudomonas</taxon>
    </lineage>
</organism>
<dbReference type="RefSeq" id="WP_340612452.1">
    <property type="nucleotide sequence ID" value="NZ_CP177040.1"/>
</dbReference>
<keyword evidence="1" id="KW-0812">Transmembrane</keyword>